<dbReference type="RefSeq" id="WP_368006148.1">
    <property type="nucleotide sequence ID" value="NZ_JAMXFF010000011.1"/>
</dbReference>
<dbReference type="Gene3D" id="3.30.450.40">
    <property type="match status" value="1"/>
</dbReference>
<organism evidence="6 7">
    <name type="scientific">Laspinema palackyanum D2a</name>
    <dbReference type="NCBI Taxonomy" id="2953684"/>
    <lineage>
        <taxon>Bacteria</taxon>
        <taxon>Bacillati</taxon>
        <taxon>Cyanobacteriota</taxon>
        <taxon>Cyanophyceae</taxon>
        <taxon>Oscillatoriophycideae</taxon>
        <taxon>Oscillatoriales</taxon>
        <taxon>Laspinemataceae</taxon>
        <taxon>Laspinema</taxon>
        <taxon>Laspinema palackyanum</taxon>
    </lineage>
</organism>
<protein>
    <submittedName>
        <fullName evidence="6">Response regulator</fullName>
    </submittedName>
</protein>
<dbReference type="Proteomes" id="UP001525890">
    <property type="component" value="Unassembled WGS sequence"/>
</dbReference>
<comment type="caution">
    <text evidence="6">The sequence shown here is derived from an EMBL/GenBank/DDBJ whole genome shotgun (WGS) entry which is preliminary data.</text>
</comment>
<keyword evidence="1 4" id="KW-0597">Phosphoprotein</keyword>
<dbReference type="PANTHER" id="PTHR44591">
    <property type="entry name" value="STRESS RESPONSE REGULATOR PROTEIN 1"/>
    <property type="match status" value="1"/>
</dbReference>
<dbReference type="SUPFAM" id="SSF55781">
    <property type="entry name" value="GAF domain-like"/>
    <property type="match status" value="1"/>
</dbReference>
<dbReference type="SMART" id="SM00448">
    <property type="entry name" value="REC"/>
    <property type="match status" value="1"/>
</dbReference>
<proteinExistence type="predicted"/>
<dbReference type="PANTHER" id="PTHR44591:SF3">
    <property type="entry name" value="RESPONSE REGULATORY DOMAIN-CONTAINING PROTEIN"/>
    <property type="match status" value="1"/>
</dbReference>
<name>A0ABT2MP25_9CYAN</name>
<dbReference type="InterPro" id="IPR011006">
    <property type="entry name" value="CheY-like_superfamily"/>
</dbReference>
<dbReference type="PROSITE" id="PS50110">
    <property type="entry name" value="RESPONSE_REGULATORY"/>
    <property type="match status" value="1"/>
</dbReference>
<keyword evidence="3" id="KW-0418">Kinase</keyword>
<evidence type="ECO:0000256" key="3">
    <source>
        <dbReference type="ARBA" id="ARBA00022777"/>
    </source>
</evidence>
<dbReference type="InterPro" id="IPR050595">
    <property type="entry name" value="Bact_response_regulator"/>
</dbReference>
<evidence type="ECO:0000256" key="2">
    <source>
        <dbReference type="ARBA" id="ARBA00022679"/>
    </source>
</evidence>
<dbReference type="InterPro" id="IPR029016">
    <property type="entry name" value="GAF-like_dom_sf"/>
</dbReference>
<sequence>MTPTGEDNSPLILLADDDRSMRSLLRLAMEEEGYTVADAKNGEQCLAEFKRLQPDMVLLDAVMPVMDGFTCCHQLRHLPGGEHTPVLMITVLDDADSVDRAFEAGATDYVTKPLHWAVLRQRVSRLLQASQSLQQVTQVSQVLDQVSLRERLFRYLAASLTQCLPQEEILNGSLSQLRGLLGVDQVALCDRQGTCLMDSVASEVISATKSSLQQTGFYQRLRSGEAVVFADLQTAVDEEAIGYFTALNIKAALLVPFPPGEEWQGVLTVYHSQGRSWDPAEVTFLSEFCTLLNRVLSIQYPA</sequence>
<accession>A0ABT2MP25</accession>
<feature type="domain" description="Response regulatory" evidence="5">
    <location>
        <begin position="11"/>
        <end position="127"/>
    </location>
</feature>
<dbReference type="InterPro" id="IPR003018">
    <property type="entry name" value="GAF"/>
</dbReference>
<dbReference type="InterPro" id="IPR001789">
    <property type="entry name" value="Sig_transdc_resp-reg_receiver"/>
</dbReference>
<dbReference type="Gene3D" id="3.40.50.2300">
    <property type="match status" value="1"/>
</dbReference>
<evidence type="ECO:0000259" key="5">
    <source>
        <dbReference type="PROSITE" id="PS50110"/>
    </source>
</evidence>
<keyword evidence="2" id="KW-0808">Transferase</keyword>
<gene>
    <name evidence="6" type="ORF">NG799_09190</name>
</gene>
<keyword evidence="7" id="KW-1185">Reference proteome</keyword>
<feature type="modified residue" description="4-aspartylphosphate" evidence="4">
    <location>
        <position position="60"/>
    </location>
</feature>
<reference evidence="6 7" key="1">
    <citation type="journal article" date="2022" name="Front. Microbiol.">
        <title>High genomic differentiation and limited gene flow indicate recent cryptic speciation within the genus Laspinema (cyanobacteria).</title>
        <authorList>
            <person name="Stanojkovic A."/>
            <person name="Skoupy S."/>
            <person name="Skaloud P."/>
            <person name="Dvorak P."/>
        </authorList>
    </citation>
    <scope>NUCLEOTIDE SEQUENCE [LARGE SCALE GENOMIC DNA]</scope>
    <source>
        <strain evidence="6 7">D2a</strain>
    </source>
</reference>
<evidence type="ECO:0000313" key="6">
    <source>
        <dbReference type="EMBL" id="MCT7966504.1"/>
    </source>
</evidence>
<dbReference type="Pfam" id="PF00072">
    <property type="entry name" value="Response_reg"/>
    <property type="match status" value="1"/>
</dbReference>
<dbReference type="SUPFAM" id="SSF52172">
    <property type="entry name" value="CheY-like"/>
    <property type="match status" value="1"/>
</dbReference>
<evidence type="ECO:0000256" key="4">
    <source>
        <dbReference type="PROSITE-ProRule" id="PRU00169"/>
    </source>
</evidence>
<evidence type="ECO:0000313" key="7">
    <source>
        <dbReference type="Proteomes" id="UP001525890"/>
    </source>
</evidence>
<evidence type="ECO:0000256" key="1">
    <source>
        <dbReference type="ARBA" id="ARBA00022553"/>
    </source>
</evidence>
<dbReference type="Pfam" id="PF01590">
    <property type="entry name" value="GAF"/>
    <property type="match status" value="1"/>
</dbReference>
<dbReference type="EMBL" id="JAMXFF010000011">
    <property type="protein sequence ID" value="MCT7966504.1"/>
    <property type="molecule type" value="Genomic_DNA"/>
</dbReference>